<gene>
    <name evidence="1" type="ORF">D9757_007049</name>
</gene>
<sequence>MLSPSDPFGSSPAHSDVLCGILCASVSFESLFASVRTCKVFHSVYKNNAKQILRSVSFNLVGRAFPLALQLARHEVAEDSSTEDSEDEGNIDLQLAIKEATILADNARVVAEWENMYSSRMKNFRSRTSQLTPAESWRFQKAMYRLMMYSRLFPSDKGAYNIKHSSPGQIQTATFGFSRTGNDDLVVLYPELAHERLRRKAYLSDFFSNELHQISLVADFLAQNIKWIDSVDGFHMRGLGEYIEIALSAGPSVVLECYKNLGFEPLVEAINRLCPPTTPDYFEDTRHRPLLSNYLIQPINMVLQERDPDIGFHSDNHAILDSEQETYEPCARCGSKTYHLGLWGETTWDYLSLPSQTLGSYIFPSASTLLKGELSRNPVELQRVETFLLKTPFKEIFQDIFAKGLKLPTYPDKRTDDYWCYSCMTEFTKDHLHLWVFLKRKEAGEKVASDCMATTVELKCTNRAMPQDSIIFANQHDNLTAQSPWMDWFT</sequence>
<protein>
    <submittedName>
        <fullName evidence="1">Uncharacterized protein</fullName>
    </submittedName>
</protein>
<dbReference type="OrthoDB" id="2745518at2759"/>
<keyword evidence="2" id="KW-1185">Reference proteome</keyword>
<dbReference type="AlphaFoldDB" id="A0A8H5M4K5"/>
<reference evidence="1 2" key="1">
    <citation type="journal article" date="2020" name="ISME J.">
        <title>Uncovering the hidden diversity of litter-decomposition mechanisms in mushroom-forming fungi.</title>
        <authorList>
            <person name="Floudas D."/>
            <person name="Bentzer J."/>
            <person name="Ahren D."/>
            <person name="Johansson T."/>
            <person name="Persson P."/>
            <person name="Tunlid A."/>
        </authorList>
    </citation>
    <scope>NUCLEOTIDE SEQUENCE [LARGE SCALE GENOMIC DNA]</scope>
    <source>
        <strain evidence="1 2">CBS 406.79</strain>
    </source>
</reference>
<accession>A0A8H5M4K5</accession>
<evidence type="ECO:0000313" key="1">
    <source>
        <dbReference type="EMBL" id="KAF5380663.1"/>
    </source>
</evidence>
<evidence type="ECO:0000313" key="2">
    <source>
        <dbReference type="Proteomes" id="UP000518752"/>
    </source>
</evidence>
<comment type="caution">
    <text evidence="1">The sequence shown here is derived from an EMBL/GenBank/DDBJ whole genome shotgun (WGS) entry which is preliminary data.</text>
</comment>
<organism evidence="1 2">
    <name type="scientific">Collybiopsis confluens</name>
    <dbReference type="NCBI Taxonomy" id="2823264"/>
    <lineage>
        <taxon>Eukaryota</taxon>
        <taxon>Fungi</taxon>
        <taxon>Dikarya</taxon>
        <taxon>Basidiomycota</taxon>
        <taxon>Agaricomycotina</taxon>
        <taxon>Agaricomycetes</taxon>
        <taxon>Agaricomycetidae</taxon>
        <taxon>Agaricales</taxon>
        <taxon>Marasmiineae</taxon>
        <taxon>Omphalotaceae</taxon>
        <taxon>Collybiopsis</taxon>
    </lineage>
</organism>
<proteinExistence type="predicted"/>
<dbReference type="EMBL" id="JAACJN010000063">
    <property type="protein sequence ID" value="KAF5380663.1"/>
    <property type="molecule type" value="Genomic_DNA"/>
</dbReference>
<dbReference type="Proteomes" id="UP000518752">
    <property type="component" value="Unassembled WGS sequence"/>
</dbReference>
<name>A0A8H5M4K5_9AGAR</name>